<dbReference type="SMART" id="SM00409">
    <property type="entry name" value="IG"/>
    <property type="match status" value="1"/>
</dbReference>
<dbReference type="EMBL" id="JBHFQA010000015">
    <property type="protein sequence ID" value="KAL2086215.1"/>
    <property type="molecule type" value="Genomic_DNA"/>
</dbReference>
<comment type="caution">
    <text evidence="7">The sequence shown here is derived from an EMBL/GenBank/DDBJ whole genome shotgun (WGS) entry which is preliminary data.</text>
</comment>
<dbReference type="GO" id="GO:0016020">
    <property type="term" value="C:membrane"/>
    <property type="evidence" value="ECO:0007669"/>
    <property type="project" value="UniProtKB-SubCell"/>
</dbReference>
<gene>
    <name evidence="7" type="ORF">ACEWY4_017274</name>
</gene>
<dbReference type="Pfam" id="PF07686">
    <property type="entry name" value="V-set"/>
    <property type="match status" value="1"/>
</dbReference>
<evidence type="ECO:0000256" key="2">
    <source>
        <dbReference type="ARBA" id="ARBA00022692"/>
    </source>
</evidence>
<feature type="region of interest" description="Disordered" evidence="4">
    <location>
        <begin position="297"/>
        <end position="343"/>
    </location>
</feature>
<feature type="region of interest" description="Disordered" evidence="4">
    <location>
        <begin position="458"/>
        <end position="482"/>
    </location>
</feature>
<dbReference type="Gene3D" id="2.60.40.10">
    <property type="entry name" value="Immunoglobulins"/>
    <property type="match status" value="1"/>
</dbReference>
<evidence type="ECO:0000256" key="1">
    <source>
        <dbReference type="ARBA" id="ARBA00004370"/>
    </source>
</evidence>
<sequence length="495" mass="54089">MKTVLLSVFTLHQSTSLNMKTVLLNVFTLLTVEGLVGGRAVVRCPYPRGYGRAQKYLCRGDCSPLLSKDLPVQTAAGQTWAKTGRFSLHDNTTARVFTVTITGLTAKDSGKYWCGVQTPWHTPDLYTELWLRVVPGKKRVVPGKKCVVPGKKRVVSGKKCVISGKKRVVPGAVAWAVLGLMAGLLVLLGILVHLRRRHKGTGQTTGTSTVWHSDSSQEKTQGWRSNFRYIYSLAFWFISGEDTRVAVKLQATSHSRSTAEHLSPVSFPNSIYTNLPATPVTSSTLCSTALRTEPSSSTLCSTALRTEPSSSTPCSTALRTEPSSSTPCSTAHRTKPSSPTLRSTPVLTALSNWNQHVHIPEYNMEVPMSDLTNRNPSVDLPLTELTSDSPYISDPVYQNIGPPSTELPNKNSHLPDLTNERPHVLDAAYQSMGPPSTELTNESLYVPDAVYQSMAPLAKETNSRQRAPPSGEGADVNEYMTMQDCRRSPELCTCP</sequence>
<evidence type="ECO:0000313" key="7">
    <source>
        <dbReference type="EMBL" id="KAL2086215.1"/>
    </source>
</evidence>
<dbReference type="InterPro" id="IPR013783">
    <property type="entry name" value="Ig-like_fold"/>
</dbReference>
<dbReference type="SUPFAM" id="SSF48726">
    <property type="entry name" value="Immunoglobulin"/>
    <property type="match status" value="1"/>
</dbReference>
<keyword evidence="8" id="KW-1185">Reference proteome</keyword>
<dbReference type="PANTHER" id="PTHR11860:SF118">
    <property type="entry name" value="CMRF35-LIKE MOLECULE 3-RELATED"/>
    <property type="match status" value="1"/>
</dbReference>
<dbReference type="AlphaFoldDB" id="A0ABD1JHU3"/>
<evidence type="ECO:0000313" key="8">
    <source>
        <dbReference type="Proteomes" id="UP001591681"/>
    </source>
</evidence>
<keyword evidence="2 5" id="KW-0812">Transmembrane</keyword>
<evidence type="ECO:0000259" key="6">
    <source>
        <dbReference type="SMART" id="SM00409"/>
    </source>
</evidence>
<dbReference type="Proteomes" id="UP001591681">
    <property type="component" value="Unassembled WGS sequence"/>
</dbReference>
<comment type="subcellular location">
    <subcellularLocation>
        <location evidence="1">Membrane</location>
    </subcellularLocation>
</comment>
<dbReference type="InterPro" id="IPR050671">
    <property type="entry name" value="CD300_family_receptors"/>
</dbReference>
<reference evidence="7 8" key="1">
    <citation type="submission" date="2024-09" db="EMBL/GenBank/DDBJ databases">
        <title>A chromosome-level genome assembly of Gray's grenadier anchovy, Coilia grayii.</title>
        <authorList>
            <person name="Fu Z."/>
        </authorList>
    </citation>
    <scope>NUCLEOTIDE SEQUENCE [LARGE SCALE GENOMIC DNA]</scope>
    <source>
        <strain evidence="7">G4</strain>
        <tissue evidence="7">Muscle</tissue>
    </source>
</reference>
<dbReference type="InterPro" id="IPR013106">
    <property type="entry name" value="Ig_V-set"/>
</dbReference>
<feature type="transmembrane region" description="Helical" evidence="5">
    <location>
        <begin position="172"/>
        <end position="194"/>
    </location>
</feature>
<proteinExistence type="predicted"/>
<protein>
    <recommendedName>
        <fullName evidence="6">Immunoglobulin domain-containing protein</fullName>
    </recommendedName>
</protein>
<keyword evidence="5" id="KW-1133">Transmembrane helix</keyword>
<dbReference type="InterPro" id="IPR003599">
    <property type="entry name" value="Ig_sub"/>
</dbReference>
<dbReference type="CDD" id="cd05716">
    <property type="entry name" value="IgV_pIgR_like"/>
    <property type="match status" value="1"/>
</dbReference>
<accession>A0ABD1JHU3</accession>
<name>A0ABD1JHU3_9TELE</name>
<evidence type="ECO:0000256" key="5">
    <source>
        <dbReference type="SAM" id="Phobius"/>
    </source>
</evidence>
<dbReference type="PANTHER" id="PTHR11860">
    <property type="entry name" value="POLYMERIC-IMMUNOGLOBULIN RECEPTOR"/>
    <property type="match status" value="1"/>
</dbReference>
<dbReference type="InterPro" id="IPR036179">
    <property type="entry name" value="Ig-like_dom_sf"/>
</dbReference>
<evidence type="ECO:0000256" key="3">
    <source>
        <dbReference type="ARBA" id="ARBA00023136"/>
    </source>
</evidence>
<feature type="domain" description="Immunoglobulin" evidence="6">
    <location>
        <begin position="29"/>
        <end position="134"/>
    </location>
</feature>
<evidence type="ECO:0000256" key="4">
    <source>
        <dbReference type="SAM" id="MobiDB-lite"/>
    </source>
</evidence>
<keyword evidence="3 5" id="KW-0472">Membrane</keyword>
<organism evidence="7 8">
    <name type="scientific">Coilia grayii</name>
    <name type="common">Gray's grenadier anchovy</name>
    <dbReference type="NCBI Taxonomy" id="363190"/>
    <lineage>
        <taxon>Eukaryota</taxon>
        <taxon>Metazoa</taxon>
        <taxon>Chordata</taxon>
        <taxon>Craniata</taxon>
        <taxon>Vertebrata</taxon>
        <taxon>Euteleostomi</taxon>
        <taxon>Actinopterygii</taxon>
        <taxon>Neopterygii</taxon>
        <taxon>Teleostei</taxon>
        <taxon>Clupei</taxon>
        <taxon>Clupeiformes</taxon>
        <taxon>Clupeoidei</taxon>
        <taxon>Engraulidae</taxon>
        <taxon>Coilinae</taxon>
        <taxon>Coilia</taxon>
    </lineage>
</organism>